<gene>
    <name evidence="2" type="ORF">IV38_GL001314</name>
    <name evidence="3" type="ORF">IV40_GL001101</name>
</gene>
<dbReference type="EMBL" id="JQAT01000003">
    <property type="protein sequence ID" value="KRN28316.1"/>
    <property type="molecule type" value="Genomic_DNA"/>
</dbReference>
<dbReference type="Proteomes" id="UP000051751">
    <property type="component" value="Unassembled WGS sequence"/>
</dbReference>
<evidence type="ECO:0000313" key="4">
    <source>
        <dbReference type="Proteomes" id="UP000051645"/>
    </source>
</evidence>
<dbReference type="PANTHER" id="PTHR38446:SF1">
    <property type="entry name" value="BLL0914 PROTEIN"/>
    <property type="match status" value="1"/>
</dbReference>
<sequence length="121" mass="13130">MSAMSVITKILATLVGLEFLYIMYLESVMTTSATTSKLFGMSQEELKRPSVNALFKNQGIYNGLIGCLVFIAVMVFASKAAVMVLMGYIILVAIYGSVTVDTSIWWKQGGLAILTLLSGLF</sequence>
<dbReference type="InterPro" id="IPR009732">
    <property type="entry name" value="DUF1304"/>
</dbReference>
<protein>
    <recommendedName>
        <fullName evidence="6">Integral membrane protein</fullName>
    </recommendedName>
</protein>
<accession>A0A0R2FT45</accession>
<organism evidence="2 5">
    <name type="scientific">Lactobacillus selangorensis</name>
    <dbReference type="NCBI Taxonomy" id="81857"/>
    <lineage>
        <taxon>Bacteria</taxon>
        <taxon>Bacillati</taxon>
        <taxon>Bacillota</taxon>
        <taxon>Bacilli</taxon>
        <taxon>Lactobacillales</taxon>
        <taxon>Lactobacillaceae</taxon>
        <taxon>Lactobacillus</taxon>
    </lineage>
</organism>
<dbReference type="Pfam" id="PF06993">
    <property type="entry name" value="DUF1304"/>
    <property type="match status" value="1"/>
</dbReference>
<feature type="transmembrane region" description="Helical" evidence="1">
    <location>
        <begin position="59"/>
        <end position="77"/>
    </location>
</feature>
<dbReference type="Proteomes" id="UP000051645">
    <property type="component" value="Unassembled WGS sequence"/>
</dbReference>
<evidence type="ECO:0008006" key="6">
    <source>
        <dbReference type="Google" id="ProtNLM"/>
    </source>
</evidence>
<name>A0A0R2FT45_9LACO</name>
<keyword evidence="1" id="KW-0812">Transmembrane</keyword>
<keyword evidence="1" id="KW-0472">Membrane</keyword>
<evidence type="ECO:0000256" key="1">
    <source>
        <dbReference type="SAM" id="Phobius"/>
    </source>
</evidence>
<comment type="caution">
    <text evidence="2">The sequence shown here is derived from an EMBL/GenBank/DDBJ whole genome shotgun (WGS) entry which is preliminary data.</text>
</comment>
<dbReference type="PANTHER" id="PTHR38446">
    <property type="entry name" value="BLL0914 PROTEIN"/>
    <property type="match status" value="1"/>
</dbReference>
<dbReference type="AlphaFoldDB" id="A0A0R2FT45"/>
<reference evidence="4 5" key="1">
    <citation type="journal article" date="2015" name="Genome Announc.">
        <title>Expanding the biotechnology potential of lactobacilli through comparative genomics of 213 strains and associated genera.</title>
        <authorList>
            <person name="Sun Z."/>
            <person name="Harris H.M."/>
            <person name="McCann A."/>
            <person name="Guo C."/>
            <person name="Argimon S."/>
            <person name="Zhang W."/>
            <person name="Yang X."/>
            <person name="Jeffery I.B."/>
            <person name="Cooney J.C."/>
            <person name="Kagawa T.F."/>
            <person name="Liu W."/>
            <person name="Song Y."/>
            <person name="Salvetti E."/>
            <person name="Wrobel A."/>
            <person name="Rasinkangas P."/>
            <person name="Parkhill J."/>
            <person name="Rea M.C."/>
            <person name="O'Sullivan O."/>
            <person name="Ritari J."/>
            <person name="Douillard F.P."/>
            <person name="Paul Ross R."/>
            <person name="Yang R."/>
            <person name="Briner A.E."/>
            <person name="Felis G.E."/>
            <person name="de Vos W.M."/>
            <person name="Barrangou R."/>
            <person name="Klaenhammer T.R."/>
            <person name="Caufield P.W."/>
            <person name="Cui Y."/>
            <person name="Zhang H."/>
            <person name="O'Toole P.W."/>
        </authorList>
    </citation>
    <scope>NUCLEOTIDE SEQUENCE [LARGE SCALE GENOMIC DNA]</scope>
    <source>
        <strain evidence="2 5">ATCC BAA-66</strain>
        <strain evidence="3 4">DSM 13344</strain>
    </source>
</reference>
<keyword evidence="4" id="KW-1185">Reference proteome</keyword>
<dbReference type="STRING" id="81857.IV38_GL001314"/>
<evidence type="ECO:0000313" key="5">
    <source>
        <dbReference type="Proteomes" id="UP000051751"/>
    </source>
</evidence>
<dbReference type="EMBL" id="JQAZ01000003">
    <property type="protein sequence ID" value="KRN31818.1"/>
    <property type="molecule type" value="Genomic_DNA"/>
</dbReference>
<evidence type="ECO:0000313" key="3">
    <source>
        <dbReference type="EMBL" id="KRN31818.1"/>
    </source>
</evidence>
<keyword evidence="1" id="KW-1133">Transmembrane helix</keyword>
<feature type="transmembrane region" description="Helical" evidence="1">
    <location>
        <begin position="84"/>
        <end position="106"/>
    </location>
</feature>
<dbReference type="PATRIC" id="fig|81857.3.peg.1325"/>
<evidence type="ECO:0000313" key="2">
    <source>
        <dbReference type="EMBL" id="KRN28316.1"/>
    </source>
</evidence>
<proteinExistence type="predicted"/>